<dbReference type="EMBL" id="KI289912">
    <property type="protein sequence ID" value="ESA07795.1"/>
    <property type="molecule type" value="Genomic_DNA"/>
</dbReference>
<evidence type="ECO:0000313" key="1">
    <source>
        <dbReference type="EMBL" id="ESA07795.1"/>
    </source>
</evidence>
<gene>
    <name evidence="1" type="ORF">GLOINDRAFT_32446</name>
</gene>
<sequence>MIIRLADQGNLRSVLSNGITRLNIFNLVDIDSLVINSVNSVEIAVHLKKINCIILFKMY</sequence>
<name>U9TI25_RHIID</name>
<proteinExistence type="predicted"/>
<reference evidence="1" key="1">
    <citation type="submission" date="2013-07" db="EMBL/GenBank/DDBJ databases">
        <title>The genome of an arbuscular mycorrhizal fungus provides insights into the evolution of the oldest plant symbiosis.</title>
        <authorList>
            <consortium name="DOE Joint Genome Institute"/>
            <person name="Tisserant E."/>
            <person name="Malbreil M."/>
            <person name="Kuo A."/>
            <person name="Kohler A."/>
            <person name="Symeonidi A."/>
            <person name="Balestrini R."/>
            <person name="Charron P."/>
            <person name="Duensing N."/>
            <person name="Frei-dit-Frey N."/>
            <person name="Gianinazzi-Pearson V."/>
            <person name="Gilbert B."/>
            <person name="Handa Y."/>
            <person name="Hijri M."/>
            <person name="Kaul R."/>
            <person name="Kawaguchi M."/>
            <person name="Krajinski F."/>
            <person name="Lammers P."/>
            <person name="Lapierre D."/>
            <person name="Masclaux F.G."/>
            <person name="Murat C."/>
            <person name="Morin E."/>
            <person name="Ndikumana S."/>
            <person name="Pagni M."/>
            <person name="Petitpierre D."/>
            <person name="Requena N."/>
            <person name="Rosikiewicz P."/>
            <person name="Riley R."/>
            <person name="Saito K."/>
            <person name="San Clemente H."/>
            <person name="Shapiro H."/>
            <person name="van Tuinen D."/>
            <person name="Becard G."/>
            <person name="Bonfante P."/>
            <person name="Paszkowski U."/>
            <person name="Shachar-Hill Y."/>
            <person name="Young J.P."/>
            <person name="Sanders I.R."/>
            <person name="Henrissat B."/>
            <person name="Rensing S.A."/>
            <person name="Grigoriev I.V."/>
            <person name="Corradi N."/>
            <person name="Roux C."/>
            <person name="Martin F."/>
        </authorList>
    </citation>
    <scope>NUCLEOTIDE SEQUENCE</scope>
    <source>
        <strain evidence="1">DAOM 197198</strain>
    </source>
</reference>
<organism evidence="1">
    <name type="scientific">Rhizophagus irregularis (strain DAOM 181602 / DAOM 197198 / MUCL 43194)</name>
    <name type="common">Arbuscular mycorrhizal fungus</name>
    <name type="synonym">Glomus intraradices</name>
    <dbReference type="NCBI Taxonomy" id="747089"/>
    <lineage>
        <taxon>Eukaryota</taxon>
        <taxon>Fungi</taxon>
        <taxon>Fungi incertae sedis</taxon>
        <taxon>Mucoromycota</taxon>
        <taxon>Glomeromycotina</taxon>
        <taxon>Glomeromycetes</taxon>
        <taxon>Glomerales</taxon>
        <taxon>Glomeraceae</taxon>
        <taxon>Rhizophagus</taxon>
    </lineage>
</organism>
<dbReference type="HOGENOM" id="CLU_2961984_0_0_1"/>
<protein>
    <submittedName>
        <fullName evidence="1">Uncharacterized protein</fullName>
    </submittedName>
</protein>
<accession>U9TI25</accession>
<dbReference type="AlphaFoldDB" id="U9TI25"/>